<organism evidence="2 3">
    <name type="scientific">Meganyctiphanes norvegica</name>
    <name type="common">Northern krill</name>
    <name type="synonym">Thysanopoda norvegica</name>
    <dbReference type="NCBI Taxonomy" id="48144"/>
    <lineage>
        <taxon>Eukaryota</taxon>
        <taxon>Metazoa</taxon>
        <taxon>Ecdysozoa</taxon>
        <taxon>Arthropoda</taxon>
        <taxon>Crustacea</taxon>
        <taxon>Multicrustacea</taxon>
        <taxon>Malacostraca</taxon>
        <taxon>Eumalacostraca</taxon>
        <taxon>Eucarida</taxon>
        <taxon>Euphausiacea</taxon>
        <taxon>Euphausiidae</taxon>
        <taxon>Meganyctiphanes</taxon>
    </lineage>
</organism>
<feature type="chain" id="PRO_5043326697" evidence="1">
    <location>
        <begin position="23"/>
        <end position="99"/>
    </location>
</feature>
<name>A0AAV2SAK3_MEGNR</name>
<dbReference type="AlphaFoldDB" id="A0AAV2SAK3"/>
<proteinExistence type="predicted"/>
<feature type="non-terminal residue" evidence="2">
    <location>
        <position position="99"/>
    </location>
</feature>
<keyword evidence="1" id="KW-0732">Signal</keyword>
<dbReference type="EMBL" id="CAXKWB010057534">
    <property type="protein sequence ID" value="CAL4179545.1"/>
    <property type="molecule type" value="Genomic_DNA"/>
</dbReference>
<evidence type="ECO:0000313" key="3">
    <source>
        <dbReference type="Proteomes" id="UP001497623"/>
    </source>
</evidence>
<evidence type="ECO:0000313" key="2">
    <source>
        <dbReference type="EMBL" id="CAL4179545.1"/>
    </source>
</evidence>
<dbReference type="Proteomes" id="UP001497623">
    <property type="component" value="Unassembled WGS sequence"/>
</dbReference>
<evidence type="ECO:0000256" key="1">
    <source>
        <dbReference type="SAM" id="SignalP"/>
    </source>
</evidence>
<protein>
    <submittedName>
        <fullName evidence="2">Uncharacterized protein</fullName>
    </submittedName>
</protein>
<reference evidence="2 3" key="1">
    <citation type="submission" date="2024-05" db="EMBL/GenBank/DDBJ databases">
        <authorList>
            <person name="Wallberg A."/>
        </authorList>
    </citation>
    <scope>NUCLEOTIDE SEQUENCE [LARGE SCALE GENOMIC DNA]</scope>
</reference>
<accession>A0AAV2SAK3</accession>
<feature type="signal peptide" evidence="1">
    <location>
        <begin position="1"/>
        <end position="22"/>
    </location>
</feature>
<comment type="caution">
    <text evidence="2">The sequence shown here is derived from an EMBL/GenBank/DDBJ whole genome shotgun (WGS) entry which is preliminary data.</text>
</comment>
<gene>
    <name evidence="2" type="ORF">MNOR_LOCUS35195</name>
</gene>
<keyword evidence="3" id="KW-1185">Reference proteome</keyword>
<sequence length="99" mass="10736">MTMALVGMFWLLWLHYITIASAWDSNTGVFKRLKDQKLTGTLSQTATVSRQLQCGQICSSIMCPGYNLKTTDDGGGSWTCSVFSSVDGVQAEAGSIAYQ</sequence>